<evidence type="ECO:0000313" key="7">
    <source>
        <dbReference type="EMBL" id="HGH61876.1"/>
    </source>
</evidence>
<dbReference type="GO" id="GO:0046872">
    <property type="term" value="F:metal ion binding"/>
    <property type="evidence" value="ECO:0007669"/>
    <property type="project" value="UniProtKB-KW"/>
</dbReference>
<accession>A0A7C4EY12</accession>
<dbReference type="PANTHER" id="PTHR11228">
    <property type="entry name" value="RADICAL SAM DOMAIN PROTEIN"/>
    <property type="match status" value="1"/>
</dbReference>
<dbReference type="EMBL" id="DTGT01000365">
    <property type="protein sequence ID" value="HGH61876.1"/>
    <property type="molecule type" value="Genomic_DNA"/>
</dbReference>
<sequence>MKQLLHDSFLRQRSWLGGIVRFVRPFMAYKVLGRVSPVLASYKITHKCNLKCLHCPYWKRPSEDQSFEGVIKTLQMLRRAGVLILILEGGEPLLWKDGGRDIRDVVATARRLFPSVCMTTNGTLPWGDLPLNRVWVSLDGPEEMNDSLRGKGVFEAVFRNIERGSQAQRVFASITISALNIHSIPELISFLKGRVAGATIQFYYPYQGLPDPLYVELNERRRVLNHLIEMKRQGYPIVNTEMSLRELQRSRWLCEDRLLANADPDGTISHGCYLKNRGPSVCELCGFTAHNEMTLAFHGDIASIRTGLATFFQ</sequence>
<keyword evidence="2" id="KW-0949">S-adenosyl-L-methionine</keyword>
<evidence type="ECO:0000256" key="3">
    <source>
        <dbReference type="ARBA" id="ARBA00022723"/>
    </source>
</evidence>
<dbReference type="Pfam" id="PF04055">
    <property type="entry name" value="Radical_SAM"/>
    <property type="match status" value="1"/>
</dbReference>
<proteinExistence type="predicted"/>
<evidence type="ECO:0000259" key="6">
    <source>
        <dbReference type="PROSITE" id="PS51918"/>
    </source>
</evidence>
<evidence type="ECO:0000256" key="2">
    <source>
        <dbReference type="ARBA" id="ARBA00022691"/>
    </source>
</evidence>
<name>A0A7C4EY12_9BACT</name>
<dbReference type="SFLD" id="SFLDS00029">
    <property type="entry name" value="Radical_SAM"/>
    <property type="match status" value="1"/>
</dbReference>
<dbReference type="InterPro" id="IPR013785">
    <property type="entry name" value="Aldolase_TIM"/>
</dbReference>
<keyword evidence="5" id="KW-0411">Iron-sulfur</keyword>
<evidence type="ECO:0000256" key="4">
    <source>
        <dbReference type="ARBA" id="ARBA00023004"/>
    </source>
</evidence>
<organism evidence="7">
    <name type="scientific">Desulfomonile tiedjei</name>
    <dbReference type="NCBI Taxonomy" id="2358"/>
    <lineage>
        <taxon>Bacteria</taxon>
        <taxon>Pseudomonadati</taxon>
        <taxon>Thermodesulfobacteriota</taxon>
        <taxon>Desulfomonilia</taxon>
        <taxon>Desulfomonilales</taxon>
        <taxon>Desulfomonilaceae</taxon>
        <taxon>Desulfomonile</taxon>
    </lineage>
</organism>
<comment type="cofactor">
    <cofactor evidence="1">
        <name>[4Fe-4S] cluster</name>
        <dbReference type="ChEBI" id="CHEBI:49883"/>
    </cofactor>
</comment>
<dbReference type="CDD" id="cd01335">
    <property type="entry name" value="Radical_SAM"/>
    <property type="match status" value="1"/>
</dbReference>
<feature type="domain" description="Radical SAM core" evidence="6">
    <location>
        <begin position="34"/>
        <end position="236"/>
    </location>
</feature>
<dbReference type="Gene3D" id="3.20.20.70">
    <property type="entry name" value="Aldolase class I"/>
    <property type="match status" value="1"/>
</dbReference>
<keyword evidence="4" id="KW-0408">Iron</keyword>
<evidence type="ECO:0000256" key="1">
    <source>
        <dbReference type="ARBA" id="ARBA00001966"/>
    </source>
</evidence>
<dbReference type="SUPFAM" id="SSF102114">
    <property type="entry name" value="Radical SAM enzymes"/>
    <property type="match status" value="1"/>
</dbReference>
<evidence type="ECO:0000256" key="5">
    <source>
        <dbReference type="ARBA" id="ARBA00023014"/>
    </source>
</evidence>
<dbReference type="InterPro" id="IPR050377">
    <property type="entry name" value="Radical_SAM_PqqE_MftC-like"/>
</dbReference>
<dbReference type="PROSITE" id="PS51918">
    <property type="entry name" value="RADICAL_SAM"/>
    <property type="match status" value="1"/>
</dbReference>
<dbReference type="SFLD" id="SFLDG01067">
    <property type="entry name" value="SPASM/twitch_domain_containing"/>
    <property type="match status" value="1"/>
</dbReference>
<dbReference type="AlphaFoldDB" id="A0A7C4EY12"/>
<keyword evidence="3" id="KW-0479">Metal-binding</keyword>
<dbReference type="InterPro" id="IPR058240">
    <property type="entry name" value="rSAM_sf"/>
</dbReference>
<comment type="caution">
    <text evidence="7">The sequence shown here is derived from an EMBL/GenBank/DDBJ whole genome shotgun (WGS) entry which is preliminary data.</text>
</comment>
<dbReference type="PANTHER" id="PTHR11228:SF7">
    <property type="entry name" value="PQQA PEPTIDE CYCLASE"/>
    <property type="match status" value="1"/>
</dbReference>
<dbReference type="GO" id="GO:0003824">
    <property type="term" value="F:catalytic activity"/>
    <property type="evidence" value="ECO:0007669"/>
    <property type="project" value="InterPro"/>
</dbReference>
<gene>
    <name evidence="7" type="ORF">ENV54_11335</name>
</gene>
<protein>
    <submittedName>
        <fullName evidence="7">Radical SAM protein</fullName>
    </submittedName>
</protein>
<dbReference type="InterPro" id="IPR007197">
    <property type="entry name" value="rSAM"/>
</dbReference>
<reference evidence="7" key="1">
    <citation type="journal article" date="2020" name="mSystems">
        <title>Genome- and Community-Level Interaction Insights into Carbon Utilization and Element Cycling Functions of Hydrothermarchaeota in Hydrothermal Sediment.</title>
        <authorList>
            <person name="Zhou Z."/>
            <person name="Liu Y."/>
            <person name="Xu W."/>
            <person name="Pan J."/>
            <person name="Luo Z.H."/>
            <person name="Li M."/>
        </authorList>
    </citation>
    <scope>NUCLEOTIDE SEQUENCE [LARGE SCALE GENOMIC DNA]</scope>
    <source>
        <strain evidence="7">SpSt-769</strain>
    </source>
</reference>
<dbReference type="GO" id="GO:0051536">
    <property type="term" value="F:iron-sulfur cluster binding"/>
    <property type="evidence" value="ECO:0007669"/>
    <property type="project" value="UniProtKB-KW"/>
</dbReference>